<dbReference type="InterPro" id="IPR017972">
    <property type="entry name" value="Cyt_P450_CS"/>
</dbReference>
<dbReference type="Gene3D" id="1.10.630.10">
    <property type="entry name" value="Cytochrome P450"/>
    <property type="match status" value="1"/>
</dbReference>
<evidence type="ECO:0000256" key="4">
    <source>
        <dbReference type="ARBA" id="ARBA00010617"/>
    </source>
</evidence>
<comment type="cofactor">
    <cofactor evidence="1 13">
        <name>heme</name>
        <dbReference type="ChEBI" id="CHEBI:30413"/>
    </cofactor>
</comment>
<proteinExistence type="inferred from homology"/>
<dbReference type="OrthoDB" id="1103324at2759"/>
<evidence type="ECO:0000256" key="5">
    <source>
        <dbReference type="ARBA" id="ARBA00022617"/>
    </source>
</evidence>
<evidence type="ECO:0000256" key="13">
    <source>
        <dbReference type="PIRSR" id="PIRSR602401-1"/>
    </source>
</evidence>
<evidence type="ECO:0000256" key="1">
    <source>
        <dbReference type="ARBA" id="ARBA00001971"/>
    </source>
</evidence>
<dbReference type="InterPro" id="IPR002401">
    <property type="entry name" value="Cyt_P450_E_grp-I"/>
</dbReference>
<comment type="similarity">
    <text evidence="4 14">Belongs to the cytochrome P450 family.</text>
</comment>
<feature type="chain" id="PRO_5040195986" evidence="15">
    <location>
        <begin position="27"/>
        <end position="493"/>
    </location>
</feature>
<dbReference type="PROSITE" id="PS00086">
    <property type="entry name" value="CYTOCHROME_P450"/>
    <property type="match status" value="1"/>
</dbReference>
<evidence type="ECO:0000256" key="2">
    <source>
        <dbReference type="ARBA" id="ARBA00004174"/>
    </source>
</evidence>
<evidence type="ECO:0000256" key="11">
    <source>
        <dbReference type="ARBA" id="ARBA00023033"/>
    </source>
</evidence>
<dbReference type="Proteomes" id="UP001142489">
    <property type="component" value="Unassembled WGS sequence"/>
</dbReference>
<dbReference type="SUPFAM" id="SSF48264">
    <property type="entry name" value="Cytochrome P450"/>
    <property type="match status" value="1"/>
</dbReference>
<evidence type="ECO:0000256" key="3">
    <source>
        <dbReference type="ARBA" id="ARBA00004406"/>
    </source>
</evidence>
<keyword evidence="11 14" id="KW-0503">Monooxygenase</keyword>
<accession>A0A9Q0XPD9</accession>
<dbReference type="PRINTS" id="PR00463">
    <property type="entry name" value="EP450I"/>
</dbReference>
<reference evidence="16" key="1">
    <citation type="journal article" date="2023" name="DNA Res.">
        <title>Chromosome-level genome assembly of Phrynocephalus forsythii using third-generation DNA sequencing and Hi-C analysis.</title>
        <authorList>
            <person name="Qi Y."/>
            <person name="Zhao W."/>
            <person name="Zhao Y."/>
            <person name="Niu C."/>
            <person name="Cao S."/>
            <person name="Zhang Y."/>
        </authorList>
    </citation>
    <scope>NUCLEOTIDE SEQUENCE</scope>
    <source>
        <tissue evidence="16">Muscle</tissue>
    </source>
</reference>
<evidence type="ECO:0000256" key="8">
    <source>
        <dbReference type="ARBA" id="ARBA00022848"/>
    </source>
</evidence>
<comment type="caution">
    <text evidence="16">The sequence shown here is derived from an EMBL/GenBank/DDBJ whole genome shotgun (WGS) entry which is preliminary data.</text>
</comment>
<dbReference type="PRINTS" id="PR01684">
    <property type="entry name" value="EP450ICYP2A"/>
</dbReference>
<dbReference type="EMBL" id="JAPFRF010000009">
    <property type="protein sequence ID" value="KAJ7322065.1"/>
    <property type="molecule type" value="Genomic_DNA"/>
</dbReference>
<evidence type="ECO:0000313" key="16">
    <source>
        <dbReference type="EMBL" id="KAJ7322065.1"/>
    </source>
</evidence>
<dbReference type="GO" id="GO:0006805">
    <property type="term" value="P:xenobiotic metabolic process"/>
    <property type="evidence" value="ECO:0007669"/>
    <property type="project" value="TreeGrafter"/>
</dbReference>
<dbReference type="PRINTS" id="PR00385">
    <property type="entry name" value="P450"/>
</dbReference>
<sequence length="493" mass="55700">MDLLGGTTIILIACLALLVAWKTAGAKKKNLPPGPTPLPFVGNLFQVISNNLSECLRKMSEIYGPVFTVYFGSERVVIVCGYDLVKKVLLDNGEDFLDRGRMPSADKGSKAFGVVASNGERWQQIRRFSLTTLRDFGMGKKSIEERIQEEAEYLMKELRATKGRPFNPTTLYSSATCNTISHILFAERFDYQDEDYTRMLKLLTEVFVLDSSYGGQFYYLLPELMDFLPGPHKALFKNWSHIVNFVGRNVDEHKKTLDPTSVPRDFVDSFLLKMEQEKSNPKTEFTTENLMATIVDIFTAGTETTSSTLRYLHMIMAERQDVQAKVHEEIDRVIGRERPPAMKDRPELPYTEAVIHETQRFLDLLPVGLARRTRRDVELGGFTIPKGTTVHPLLSSAMQDPKQFKKPYKFDPGHFLDEKGNFKKNGADVPFSAGKRNCLGEGLARMELFLYATTILQSFHIKLPPGVSNIDLGPKVSGFGKMPHDAELCFCPR</sequence>
<evidence type="ECO:0000256" key="9">
    <source>
        <dbReference type="ARBA" id="ARBA00023002"/>
    </source>
</evidence>
<gene>
    <name evidence="16" type="ORF">JRQ81_018352</name>
</gene>
<keyword evidence="6 13" id="KW-0479">Metal-binding</keyword>
<keyword evidence="9 14" id="KW-0560">Oxidoreductase</keyword>
<dbReference type="PANTHER" id="PTHR24300">
    <property type="entry name" value="CYTOCHROME P450 508A4-RELATED"/>
    <property type="match status" value="1"/>
</dbReference>
<evidence type="ECO:0000256" key="12">
    <source>
        <dbReference type="ARBA" id="ARBA00023136"/>
    </source>
</evidence>
<keyword evidence="15" id="KW-0732">Signal</keyword>
<evidence type="ECO:0000313" key="17">
    <source>
        <dbReference type="Proteomes" id="UP001142489"/>
    </source>
</evidence>
<keyword evidence="5 13" id="KW-0349">Heme</keyword>
<dbReference type="FunFam" id="1.10.630.10:FF:000238">
    <property type="entry name" value="Cytochrome P450 2A6"/>
    <property type="match status" value="1"/>
</dbReference>
<dbReference type="InterPro" id="IPR001128">
    <property type="entry name" value="Cyt_P450"/>
</dbReference>
<dbReference type="GO" id="GO:0020037">
    <property type="term" value="F:heme binding"/>
    <property type="evidence" value="ECO:0007669"/>
    <property type="project" value="InterPro"/>
</dbReference>
<dbReference type="PANTHER" id="PTHR24300:SF386">
    <property type="entry name" value="CYTOCHROME P450"/>
    <property type="match status" value="1"/>
</dbReference>
<evidence type="ECO:0000256" key="14">
    <source>
        <dbReference type="RuleBase" id="RU000461"/>
    </source>
</evidence>
<evidence type="ECO:0000256" key="7">
    <source>
        <dbReference type="ARBA" id="ARBA00022824"/>
    </source>
</evidence>
<dbReference type="InterPro" id="IPR036396">
    <property type="entry name" value="Cyt_P450_sf"/>
</dbReference>
<evidence type="ECO:0000256" key="6">
    <source>
        <dbReference type="ARBA" id="ARBA00022723"/>
    </source>
</evidence>
<keyword evidence="12" id="KW-0472">Membrane</keyword>
<evidence type="ECO:0000256" key="15">
    <source>
        <dbReference type="SAM" id="SignalP"/>
    </source>
</evidence>
<keyword evidence="8" id="KW-0492">Microsome</keyword>
<name>A0A9Q0XPD9_9SAUR</name>
<dbReference type="InterPro" id="IPR050182">
    <property type="entry name" value="Cytochrome_P450_fam2"/>
</dbReference>
<dbReference type="AlphaFoldDB" id="A0A9Q0XPD9"/>
<dbReference type="CDD" id="cd11026">
    <property type="entry name" value="CYP2"/>
    <property type="match status" value="1"/>
</dbReference>
<keyword evidence="10 13" id="KW-0408">Iron</keyword>
<protein>
    <submittedName>
        <fullName evidence="16">Uncharacterized protein</fullName>
    </submittedName>
</protein>
<dbReference type="GO" id="GO:0016712">
    <property type="term" value="F:oxidoreductase activity, acting on paired donors, with incorporation or reduction of molecular oxygen, reduced flavin or flavoprotein as one donor, and incorporation of one atom of oxygen"/>
    <property type="evidence" value="ECO:0007669"/>
    <property type="project" value="InterPro"/>
</dbReference>
<dbReference type="GO" id="GO:0005789">
    <property type="term" value="C:endoplasmic reticulum membrane"/>
    <property type="evidence" value="ECO:0007669"/>
    <property type="project" value="UniProtKB-SubCell"/>
</dbReference>
<keyword evidence="17" id="KW-1185">Reference proteome</keyword>
<dbReference type="Pfam" id="PF00067">
    <property type="entry name" value="p450"/>
    <property type="match status" value="1"/>
</dbReference>
<dbReference type="GO" id="GO:0008392">
    <property type="term" value="F:arachidonate epoxygenase activity"/>
    <property type="evidence" value="ECO:0007669"/>
    <property type="project" value="TreeGrafter"/>
</dbReference>
<organism evidence="16 17">
    <name type="scientific">Phrynocephalus forsythii</name>
    <dbReference type="NCBI Taxonomy" id="171643"/>
    <lineage>
        <taxon>Eukaryota</taxon>
        <taxon>Metazoa</taxon>
        <taxon>Chordata</taxon>
        <taxon>Craniata</taxon>
        <taxon>Vertebrata</taxon>
        <taxon>Euteleostomi</taxon>
        <taxon>Lepidosauria</taxon>
        <taxon>Squamata</taxon>
        <taxon>Bifurcata</taxon>
        <taxon>Unidentata</taxon>
        <taxon>Episquamata</taxon>
        <taxon>Toxicofera</taxon>
        <taxon>Iguania</taxon>
        <taxon>Acrodonta</taxon>
        <taxon>Agamidae</taxon>
        <taxon>Agaminae</taxon>
        <taxon>Phrynocephalus</taxon>
    </lineage>
</organism>
<keyword evidence="7" id="KW-0256">Endoplasmic reticulum</keyword>
<comment type="subcellular location">
    <subcellularLocation>
        <location evidence="3">Endoplasmic reticulum membrane</location>
        <topology evidence="3">Peripheral membrane protein</topology>
    </subcellularLocation>
    <subcellularLocation>
        <location evidence="2">Microsome membrane</location>
        <topology evidence="2">Peripheral membrane protein</topology>
    </subcellularLocation>
</comment>
<dbReference type="InterPro" id="IPR008067">
    <property type="entry name" value="Cyt_P450_E_grp-I_CYP2A-like"/>
</dbReference>
<feature type="signal peptide" evidence="15">
    <location>
        <begin position="1"/>
        <end position="26"/>
    </location>
</feature>
<evidence type="ECO:0000256" key="10">
    <source>
        <dbReference type="ARBA" id="ARBA00023004"/>
    </source>
</evidence>
<feature type="binding site" description="axial binding residue" evidence="13">
    <location>
        <position position="438"/>
    </location>
    <ligand>
        <name>heme</name>
        <dbReference type="ChEBI" id="CHEBI:30413"/>
    </ligand>
    <ligandPart>
        <name>Fe</name>
        <dbReference type="ChEBI" id="CHEBI:18248"/>
    </ligandPart>
</feature>
<dbReference type="GO" id="GO:0019373">
    <property type="term" value="P:epoxygenase P450 pathway"/>
    <property type="evidence" value="ECO:0007669"/>
    <property type="project" value="TreeGrafter"/>
</dbReference>
<dbReference type="GO" id="GO:0005506">
    <property type="term" value="F:iron ion binding"/>
    <property type="evidence" value="ECO:0007669"/>
    <property type="project" value="InterPro"/>
</dbReference>